<dbReference type="PANTHER" id="PTHR48043:SF159">
    <property type="entry name" value="EG:EG0003.4 PROTEIN-RELATED"/>
    <property type="match status" value="1"/>
</dbReference>
<keyword evidence="4" id="KW-0472">Membrane</keyword>
<dbReference type="Proteomes" id="UP001652661">
    <property type="component" value="Chromosome 2R"/>
</dbReference>
<proteinExistence type="inferred from homology"/>
<protein>
    <submittedName>
        <fullName evidence="7">UDP-glycosyltransferase UGT5</fullName>
    </submittedName>
</protein>
<dbReference type="CDD" id="cd03784">
    <property type="entry name" value="GT1_Gtf-like"/>
    <property type="match status" value="1"/>
</dbReference>
<dbReference type="Gene3D" id="3.40.50.2000">
    <property type="entry name" value="Glycogen Phosphorylase B"/>
    <property type="match status" value="2"/>
</dbReference>
<gene>
    <name evidence="7" type="primary">Ugt317A1</name>
</gene>
<dbReference type="OMA" id="NSHVPLM"/>
<evidence type="ECO:0000256" key="1">
    <source>
        <dbReference type="ARBA" id="ARBA00009995"/>
    </source>
</evidence>
<feature type="transmembrane region" description="Helical" evidence="4">
    <location>
        <begin position="492"/>
        <end position="517"/>
    </location>
</feature>
<keyword evidence="5" id="KW-0732">Signal</keyword>
<accession>A0A6P4IS03</accession>
<dbReference type="GO" id="GO:0008194">
    <property type="term" value="F:UDP-glycosyltransferase activity"/>
    <property type="evidence" value="ECO:0007669"/>
    <property type="project" value="InterPro"/>
</dbReference>
<keyword evidence="3" id="KW-0808">Transferase</keyword>
<sequence>MESSGNRWILLALCALVLGTLSDGSKVLVLFPHASEGHFAVMRTLVAELASRGHNVEVYTGHGLGESHDNVTETVTGEYPFWSELQKQAAPKGNLADLGRLPIENLRQSLAHVGARALDHFLTQEPLQKLLKRSYIEFDFDVVLVDYFYTEALLALGLIHQRPVVGIVSTDFGNYMDAVQEALVPAACSPINSELDLPQLGFSERLGNIRECISRRKQFAKDHYGAQEQLVIKHFKQRYSIAELQASQLSLLLLNSHVPLMTPRVSIQQIVPAGGLHIRGPKELPWNVRRFVEEARAGVVYVQLGNEQPCGELPKEKLEALFAFFSSRKEGIIWTCHDVKTLEGLPKNVMIQHAVPQIDILAHPRVKVFLTNGDLLNLQEGIVRNVPILGLPLFHHERRNMQLAVQLGVGLQLAENNVTSTSLTWAVDRLLLEPHFQLTIREVSLEFRDRPLGALASALFWVNYVVRHKGGAAVRTRGIGIPSCQLHLFDLFVFYAAVATLLVGLLGVLAFGGLYVWQKKNNAKFTKVN</sequence>
<evidence type="ECO:0000313" key="6">
    <source>
        <dbReference type="Proteomes" id="UP001652661"/>
    </source>
</evidence>
<dbReference type="Pfam" id="PF00201">
    <property type="entry name" value="UDPGT"/>
    <property type="match status" value="1"/>
</dbReference>
<dbReference type="PANTHER" id="PTHR48043">
    <property type="entry name" value="EG:EG0003.4 PROTEIN-RELATED"/>
    <property type="match status" value="1"/>
</dbReference>
<reference evidence="7" key="2">
    <citation type="submission" date="2025-08" db="UniProtKB">
        <authorList>
            <consortium name="RefSeq"/>
        </authorList>
    </citation>
    <scope>IDENTIFICATION</scope>
    <source>
        <strain evidence="7">14028-0561.14</strain>
        <tissue evidence="7">Whole fly</tissue>
    </source>
</reference>
<dbReference type="InterPro" id="IPR002213">
    <property type="entry name" value="UDP_glucos_trans"/>
</dbReference>
<evidence type="ECO:0000256" key="5">
    <source>
        <dbReference type="SAM" id="SignalP"/>
    </source>
</evidence>
<dbReference type="SUPFAM" id="SSF53756">
    <property type="entry name" value="UDP-Glycosyltransferase/glycogen phosphorylase"/>
    <property type="match status" value="1"/>
</dbReference>
<keyword evidence="4" id="KW-1133">Transmembrane helix</keyword>
<name>A0A6P4IS03_DROKI</name>
<organism evidence="6 7">
    <name type="scientific">Drosophila kikkawai</name>
    <name type="common">Fruit fly</name>
    <dbReference type="NCBI Taxonomy" id="30033"/>
    <lineage>
        <taxon>Eukaryota</taxon>
        <taxon>Metazoa</taxon>
        <taxon>Ecdysozoa</taxon>
        <taxon>Arthropoda</taxon>
        <taxon>Hexapoda</taxon>
        <taxon>Insecta</taxon>
        <taxon>Pterygota</taxon>
        <taxon>Neoptera</taxon>
        <taxon>Endopterygota</taxon>
        <taxon>Diptera</taxon>
        <taxon>Brachycera</taxon>
        <taxon>Muscomorpha</taxon>
        <taxon>Ephydroidea</taxon>
        <taxon>Drosophilidae</taxon>
        <taxon>Drosophila</taxon>
        <taxon>Sophophora</taxon>
    </lineage>
</organism>
<keyword evidence="6" id="KW-1185">Reference proteome</keyword>
<evidence type="ECO:0000256" key="3">
    <source>
        <dbReference type="ARBA" id="ARBA00022679"/>
    </source>
</evidence>
<reference evidence="6" key="1">
    <citation type="submission" date="2025-05" db="UniProtKB">
        <authorList>
            <consortium name="RefSeq"/>
        </authorList>
    </citation>
    <scope>NUCLEOTIDE SEQUENCE [LARGE SCALE GENOMIC DNA]</scope>
    <source>
        <strain evidence="6">14028-0561.14</strain>
    </source>
</reference>
<feature type="signal peptide" evidence="5">
    <location>
        <begin position="1"/>
        <end position="24"/>
    </location>
</feature>
<comment type="similarity">
    <text evidence="1">Belongs to the UDP-glycosyltransferase family.</text>
</comment>
<dbReference type="RefSeq" id="XP_017025248.1">
    <property type="nucleotide sequence ID" value="XM_017169759.3"/>
</dbReference>
<evidence type="ECO:0000256" key="2">
    <source>
        <dbReference type="ARBA" id="ARBA00022676"/>
    </source>
</evidence>
<dbReference type="InterPro" id="IPR050271">
    <property type="entry name" value="UDP-glycosyltransferase"/>
</dbReference>
<evidence type="ECO:0000256" key="4">
    <source>
        <dbReference type="SAM" id="Phobius"/>
    </source>
</evidence>
<keyword evidence="4" id="KW-0812">Transmembrane</keyword>
<feature type="chain" id="PRO_5028175510" evidence="5">
    <location>
        <begin position="25"/>
        <end position="529"/>
    </location>
</feature>
<evidence type="ECO:0000313" key="7">
    <source>
        <dbReference type="RefSeq" id="XP_017025248.1"/>
    </source>
</evidence>
<dbReference type="AlphaFoldDB" id="A0A6P4IS03"/>
<dbReference type="OrthoDB" id="5835829at2759"/>
<keyword evidence="2" id="KW-0328">Glycosyltransferase</keyword>